<name>A0A9D4HWB1_DREPO</name>
<evidence type="ECO:0000313" key="2">
    <source>
        <dbReference type="EMBL" id="KAH3735247.1"/>
    </source>
</evidence>
<protein>
    <submittedName>
        <fullName evidence="2">Uncharacterized protein</fullName>
    </submittedName>
</protein>
<dbReference type="Proteomes" id="UP000828390">
    <property type="component" value="Unassembled WGS sequence"/>
</dbReference>
<reference evidence="2" key="1">
    <citation type="journal article" date="2019" name="bioRxiv">
        <title>The Genome of the Zebra Mussel, Dreissena polymorpha: A Resource for Invasive Species Research.</title>
        <authorList>
            <person name="McCartney M.A."/>
            <person name="Auch B."/>
            <person name="Kono T."/>
            <person name="Mallez S."/>
            <person name="Zhang Y."/>
            <person name="Obille A."/>
            <person name="Becker A."/>
            <person name="Abrahante J.E."/>
            <person name="Garbe J."/>
            <person name="Badalamenti J.P."/>
            <person name="Herman A."/>
            <person name="Mangelson H."/>
            <person name="Liachko I."/>
            <person name="Sullivan S."/>
            <person name="Sone E.D."/>
            <person name="Koren S."/>
            <person name="Silverstein K.A.T."/>
            <person name="Beckman K.B."/>
            <person name="Gohl D.M."/>
        </authorList>
    </citation>
    <scope>NUCLEOTIDE SEQUENCE</scope>
    <source>
        <strain evidence="2">Duluth1</strain>
        <tissue evidence="2">Whole animal</tissue>
    </source>
</reference>
<dbReference type="EMBL" id="JAIWYP010000011">
    <property type="protein sequence ID" value="KAH3735247.1"/>
    <property type="molecule type" value="Genomic_DNA"/>
</dbReference>
<proteinExistence type="predicted"/>
<accession>A0A9D4HWB1</accession>
<keyword evidence="1" id="KW-0732">Signal</keyword>
<dbReference type="AlphaFoldDB" id="A0A9D4HWB1"/>
<reference evidence="2" key="2">
    <citation type="submission" date="2020-11" db="EMBL/GenBank/DDBJ databases">
        <authorList>
            <person name="McCartney M.A."/>
            <person name="Auch B."/>
            <person name="Kono T."/>
            <person name="Mallez S."/>
            <person name="Becker A."/>
            <person name="Gohl D.M."/>
            <person name="Silverstein K.A.T."/>
            <person name="Koren S."/>
            <person name="Bechman K.B."/>
            <person name="Herman A."/>
            <person name="Abrahante J.E."/>
            <person name="Garbe J."/>
        </authorList>
    </citation>
    <scope>NUCLEOTIDE SEQUENCE</scope>
    <source>
        <strain evidence="2">Duluth1</strain>
        <tissue evidence="2">Whole animal</tissue>
    </source>
</reference>
<feature type="signal peptide" evidence="1">
    <location>
        <begin position="1"/>
        <end position="22"/>
    </location>
</feature>
<gene>
    <name evidence="2" type="ORF">DPMN_041710</name>
</gene>
<sequence>MIESRSFCTICFLAEWLKVATTHSMGDDIYQNSWRHSSTLVSCTCPSLSLPLNQLEISPPPTASRHSFTSTHLINLWERLTTQISSLVMTPIDFEVTRSKVKVTIDHNSQMTPIDFEVTRSKVKVD</sequence>
<organism evidence="2 3">
    <name type="scientific">Dreissena polymorpha</name>
    <name type="common">Zebra mussel</name>
    <name type="synonym">Mytilus polymorpha</name>
    <dbReference type="NCBI Taxonomy" id="45954"/>
    <lineage>
        <taxon>Eukaryota</taxon>
        <taxon>Metazoa</taxon>
        <taxon>Spiralia</taxon>
        <taxon>Lophotrochozoa</taxon>
        <taxon>Mollusca</taxon>
        <taxon>Bivalvia</taxon>
        <taxon>Autobranchia</taxon>
        <taxon>Heteroconchia</taxon>
        <taxon>Euheterodonta</taxon>
        <taxon>Imparidentia</taxon>
        <taxon>Neoheterodontei</taxon>
        <taxon>Myida</taxon>
        <taxon>Dreissenoidea</taxon>
        <taxon>Dreissenidae</taxon>
        <taxon>Dreissena</taxon>
    </lineage>
</organism>
<comment type="caution">
    <text evidence="2">The sequence shown here is derived from an EMBL/GenBank/DDBJ whole genome shotgun (WGS) entry which is preliminary data.</text>
</comment>
<feature type="chain" id="PRO_5039087127" evidence="1">
    <location>
        <begin position="23"/>
        <end position="126"/>
    </location>
</feature>
<evidence type="ECO:0000256" key="1">
    <source>
        <dbReference type="SAM" id="SignalP"/>
    </source>
</evidence>
<evidence type="ECO:0000313" key="3">
    <source>
        <dbReference type="Proteomes" id="UP000828390"/>
    </source>
</evidence>
<keyword evidence="3" id="KW-1185">Reference proteome</keyword>